<reference evidence="3 4" key="1">
    <citation type="submission" date="2016-04" db="EMBL/GenBank/DDBJ databases">
        <authorList>
            <person name="Chen L."/>
            <person name="Zhuang W."/>
            <person name="Wang G."/>
        </authorList>
    </citation>
    <scope>NUCLEOTIDE SEQUENCE [LARGE SCALE GENOMIC DNA]</scope>
    <source>
        <strain evidence="4">GR20</strain>
    </source>
</reference>
<protein>
    <submittedName>
        <fullName evidence="3">Uncharacterized protein</fullName>
    </submittedName>
</protein>
<evidence type="ECO:0000256" key="2">
    <source>
        <dbReference type="SAM" id="SignalP"/>
    </source>
</evidence>
<dbReference type="RefSeq" id="WP_014223119.1">
    <property type="nucleotide sequence ID" value="NZ_LWBO01000001.1"/>
</dbReference>
<proteinExistence type="predicted"/>
<gene>
    <name evidence="3" type="ORF">A4D02_04155</name>
</gene>
<evidence type="ECO:0000256" key="1">
    <source>
        <dbReference type="SAM" id="MobiDB-lite"/>
    </source>
</evidence>
<dbReference type="EMBL" id="LWBO01000001">
    <property type="protein sequence ID" value="OQP55507.1"/>
    <property type="molecule type" value="Genomic_DNA"/>
</dbReference>
<feature type="signal peptide" evidence="2">
    <location>
        <begin position="1"/>
        <end position="26"/>
    </location>
</feature>
<feature type="region of interest" description="Disordered" evidence="1">
    <location>
        <begin position="30"/>
        <end position="60"/>
    </location>
</feature>
<name>A0ABX3P5R3_9BACT</name>
<keyword evidence="2" id="KW-0732">Signal</keyword>
<dbReference type="Proteomes" id="UP000192277">
    <property type="component" value="Unassembled WGS sequence"/>
</dbReference>
<feature type="compositionally biased region" description="Polar residues" evidence="1">
    <location>
        <begin position="30"/>
        <end position="55"/>
    </location>
</feature>
<keyword evidence="4" id="KW-1185">Reference proteome</keyword>
<evidence type="ECO:0000313" key="3">
    <source>
        <dbReference type="EMBL" id="OQP55507.1"/>
    </source>
</evidence>
<accession>A0ABX3P5R3</accession>
<feature type="chain" id="PRO_5046994413" evidence="2">
    <location>
        <begin position="27"/>
        <end position="74"/>
    </location>
</feature>
<sequence>MKTRLSYIPRLFLLCMICCKTPIHFTANPDDQTNANGTLGSAKMTNQLPPKSNNVRLKPDTIRLPNDTTIIKHW</sequence>
<comment type="caution">
    <text evidence="3">The sequence shown here is derived from an EMBL/GenBank/DDBJ whole genome shotgun (WGS) entry which is preliminary data.</text>
</comment>
<evidence type="ECO:0000313" key="4">
    <source>
        <dbReference type="Proteomes" id="UP000192277"/>
    </source>
</evidence>
<organism evidence="3 4">
    <name type="scientific">Niastella koreensis</name>
    <dbReference type="NCBI Taxonomy" id="354356"/>
    <lineage>
        <taxon>Bacteria</taxon>
        <taxon>Pseudomonadati</taxon>
        <taxon>Bacteroidota</taxon>
        <taxon>Chitinophagia</taxon>
        <taxon>Chitinophagales</taxon>
        <taxon>Chitinophagaceae</taxon>
        <taxon>Niastella</taxon>
    </lineage>
</organism>